<dbReference type="Proteomes" id="UP000177982">
    <property type="component" value="Unassembled WGS sequence"/>
</dbReference>
<gene>
    <name evidence="1" type="ORF">A2934_00180</name>
</gene>
<dbReference type="InterPro" id="IPR019734">
    <property type="entry name" value="TPR_rpt"/>
</dbReference>
<reference evidence="1 2" key="1">
    <citation type="journal article" date="2016" name="Nat. Commun.">
        <title>Thousands of microbial genomes shed light on interconnected biogeochemical processes in an aquifer system.</title>
        <authorList>
            <person name="Anantharaman K."/>
            <person name="Brown C.T."/>
            <person name="Hug L.A."/>
            <person name="Sharon I."/>
            <person name="Castelle C.J."/>
            <person name="Probst A.J."/>
            <person name="Thomas B.C."/>
            <person name="Singh A."/>
            <person name="Wilkins M.J."/>
            <person name="Karaoz U."/>
            <person name="Brodie E.L."/>
            <person name="Williams K.H."/>
            <person name="Hubbard S.S."/>
            <person name="Banfield J.F."/>
        </authorList>
    </citation>
    <scope>NUCLEOTIDE SEQUENCE [LARGE SCALE GENOMIC DNA]</scope>
</reference>
<dbReference type="Pfam" id="PF13374">
    <property type="entry name" value="TPR_10"/>
    <property type="match status" value="1"/>
</dbReference>
<dbReference type="SMART" id="SM00028">
    <property type="entry name" value="TPR"/>
    <property type="match status" value="5"/>
</dbReference>
<dbReference type="EMBL" id="MHQO01000002">
    <property type="protein sequence ID" value="OHA07859.1"/>
    <property type="molecule type" value="Genomic_DNA"/>
</dbReference>
<dbReference type="AlphaFoldDB" id="A0A1G2LAP7"/>
<evidence type="ECO:0000313" key="2">
    <source>
        <dbReference type="Proteomes" id="UP000177982"/>
    </source>
</evidence>
<dbReference type="InterPro" id="IPR011990">
    <property type="entry name" value="TPR-like_helical_dom_sf"/>
</dbReference>
<protein>
    <submittedName>
        <fullName evidence="1">Uncharacterized protein</fullName>
    </submittedName>
</protein>
<dbReference type="Pfam" id="PF14559">
    <property type="entry name" value="TPR_19"/>
    <property type="match status" value="1"/>
</dbReference>
<organism evidence="1 2">
    <name type="scientific">Candidatus Sungbacteria bacterium RIFCSPLOWO2_01_FULL_47_10</name>
    <dbReference type="NCBI Taxonomy" id="1802276"/>
    <lineage>
        <taxon>Bacteria</taxon>
        <taxon>Candidatus Sungiibacteriota</taxon>
    </lineage>
</organism>
<evidence type="ECO:0000313" key="1">
    <source>
        <dbReference type="EMBL" id="OHA07859.1"/>
    </source>
</evidence>
<dbReference type="SUPFAM" id="SSF48452">
    <property type="entry name" value="TPR-like"/>
    <property type="match status" value="1"/>
</dbReference>
<dbReference type="PANTHER" id="PTHR12558:SF13">
    <property type="entry name" value="CELL DIVISION CYCLE PROTEIN 27 HOMOLOG"/>
    <property type="match status" value="1"/>
</dbReference>
<accession>A0A1G2LAP7</accession>
<sequence>MARRNKILTILFSAAIVGVGFIYSDSLARFVWKEYQFVKLATALNRNDALLFVKIGNYYFNVRNSGAYDLAEAEKYFMRALNTDPNIRDAWHQLARIDFLRGNLDGALEKINRQIDIHGESFMASFYIRGLIYGYRRDFYEAERDFNAFLEWSPANWAAHNDLAWIYFQKGDFEKAEATARRGMERAGENAWLLTSLGVALLNLGRNDEARSVLEKAMALAGGLDEADWMKAYPGNDPRLAGRGLALMKETITYNLGLVK</sequence>
<proteinExistence type="predicted"/>
<dbReference type="Gene3D" id="1.25.40.10">
    <property type="entry name" value="Tetratricopeptide repeat domain"/>
    <property type="match status" value="1"/>
</dbReference>
<comment type="caution">
    <text evidence="1">The sequence shown here is derived from an EMBL/GenBank/DDBJ whole genome shotgun (WGS) entry which is preliminary data.</text>
</comment>
<dbReference type="PANTHER" id="PTHR12558">
    <property type="entry name" value="CELL DIVISION CYCLE 16,23,27"/>
    <property type="match status" value="1"/>
</dbReference>
<name>A0A1G2LAP7_9BACT</name>